<name>A0A7J8QI90_GOSRA</name>
<comment type="caution">
    <text evidence="1">The sequence shown here is derived from an EMBL/GenBank/DDBJ whole genome shotgun (WGS) entry which is preliminary data.</text>
</comment>
<reference evidence="1 2" key="1">
    <citation type="journal article" date="2019" name="Genome Biol. Evol.">
        <title>Insights into the evolution of the New World diploid cottons (Gossypium, subgenus Houzingenia) based on genome sequencing.</title>
        <authorList>
            <person name="Grover C.E."/>
            <person name="Arick M.A. 2nd"/>
            <person name="Thrash A."/>
            <person name="Conover J.L."/>
            <person name="Sanders W.S."/>
            <person name="Peterson D.G."/>
            <person name="Frelichowski J.E."/>
            <person name="Scheffler J.A."/>
            <person name="Scheffler B.E."/>
            <person name="Wendel J.F."/>
        </authorList>
    </citation>
    <scope>NUCLEOTIDE SEQUENCE [LARGE SCALE GENOMIC DNA]</scope>
    <source>
        <strain evidence="1">8</strain>
        <tissue evidence="1">Leaf</tissue>
    </source>
</reference>
<proteinExistence type="predicted"/>
<protein>
    <submittedName>
        <fullName evidence="1">Uncharacterized protein</fullName>
    </submittedName>
</protein>
<sequence length="177" mass="20416">MKDGLESGNRDPSFNQRCSLDTAEELINSTFDAVDAERILCIPLARDPHDYGIEMEALAQNILPWRLELERWRLPKSSVVKIKFDVAFQNHFKKSCIGLVTMQLGLCMGHREVEIEGDTLTSIKKFFRYTLRKANEVAHTLVTKGIRRWKETYLSNGVPMFAVTAVEEDRWWTDPPD</sequence>
<organism evidence="1 2">
    <name type="scientific">Gossypium raimondii</name>
    <name type="common">Peruvian cotton</name>
    <name type="synonym">Gossypium klotzschianum subsp. raimondii</name>
    <dbReference type="NCBI Taxonomy" id="29730"/>
    <lineage>
        <taxon>Eukaryota</taxon>
        <taxon>Viridiplantae</taxon>
        <taxon>Streptophyta</taxon>
        <taxon>Embryophyta</taxon>
        <taxon>Tracheophyta</taxon>
        <taxon>Spermatophyta</taxon>
        <taxon>Magnoliopsida</taxon>
        <taxon>eudicotyledons</taxon>
        <taxon>Gunneridae</taxon>
        <taxon>Pentapetalae</taxon>
        <taxon>rosids</taxon>
        <taxon>malvids</taxon>
        <taxon>Malvales</taxon>
        <taxon>Malvaceae</taxon>
        <taxon>Malvoideae</taxon>
        <taxon>Gossypium</taxon>
    </lineage>
</organism>
<dbReference type="Proteomes" id="UP000593578">
    <property type="component" value="Unassembled WGS sequence"/>
</dbReference>
<gene>
    <name evidence="1" type="ORF">Gorai_004174</name>
</gene>
<dbReference type="EMBL" id="JABEZZ010000012">
    <property type="protein sequence ID" value="MBA0600980.1"/>
    <property type="molecule type" value="Genomic_DNA"/>
</dbReference>
<accession>A0A7J8QI90</accession>
<dbReference type="AlphaFoldDB" id="A0A7J8QI90"/>
<evidence type="ECO:0000313" key="2">
    <source>
        <dbReference type="Proteomes" id="UP000593578"/>
    </source>
</evidence>
<evidence type="ECO:0000313" key="1">
    <source>
        <dbReference type="EMBL" id="MBA0600980.1"/>
    </source>
</evidence>